<protein>
    <submittedName>
        <fullName evidence="3">Uncharacterized protein</fullName>
    </submittedName>
</protein>
<sequence>MLHLDQPPLAPSTLFVLFIFSCTCLSLAHNLDCTITKGRSLMGIKETPDGGNVTFDCSPSGPCIPCSRSEKSDEKYRCSETGYRIRLKCIPSGAASKDVKNSEAHKTRSMLEHRNFGSNQPRMDLFISSKVQRRLLVESSKSKGGSGAYVTYRSCIPAVNDERMSVLGFEALMLAMLISSGSFIYFKRKRSSAAVGSGPTRFSTNSRF</sequence>
<keyword evidence="4" id="KW-1185">Reference proteome</keyword>
<dbReference type="PANTHER" id="PTHR36336:SF1">
    <property type="entry name" value="OS09G0560400 PROTEIN"/>
    <property type="match status" value="1"/>
</dbReference>
<keyword evidence="2" id="KW-0732">Signal</keyword>
<accession>A0A9N7NSN0</accession>
<feature type="signal peptide" evidence="2">
    <location>
        <begin position="1"/>
        <end position="28"/>
    </location>
</feature>
<dbReference type="AlphaFoldDB" id="A0A9N7NSN0"/>
<evidence type="ECO:0000256" key="2">
    <source>
        <dbReference type="SAM" id="SignalP"/>
    </source>
</evidence>
<evidence type="ECO:0000256" key="1">
    <source>
        <dbReference type="SAM" id="Phobius"/>
    </source>
</evidence>
<proteinExistence type="predicted"/>
<dbReference type="PANTHER" id="PTHR36336">
    <property type="entry name" value="OS09G0560400 PROTEIN"/>
    <property type="match status" value="1"/>
</dbReference>
<feature type="chain" id="PRO_5040298933" evidence="2">
    <location>
        <begin position="29"/>
        <end position="208"/>
    </location>
</feature>
<name>A0A9N7NSN0_STRHE</name>
<feature type="transmembrane region" description="Helical" evidence="1">
    <location>
        <begin position="164"/>
        <end position="186"/>
    </location>
</feature>
<dbReference type="Proteomes" id="UP001153555">
    <property type="component" value="Unassembled WGS sequence"/>
</dbReference>
<gene>
    <name evidence="3" type="ORF">SHERM_02540</name>
</gene>
<organism evidence="3 4">
    <name type="scientific">Striga hermonthica</name>
    <name type="common">Purple witchweed</name>
    <name type="synonym">Buchnera hermonthica</name>
    <dbReference type="NCBI Taxonomy" id="68872"/>
    <lineage>
        <taxon>Eukaryota</taxon>
        <taxon>Viridiplantae</taxon>
        <taxon>Streptophyta</taxon>
        <taxon>Embryophyta</taxon>
        <taxon>Tracheophyta</taxon>
        <taxon>Spermatophyta</taxon>
        <taxon>Magnoliopsida</taxon>
        <taxon>eudicotyledons</taxon>
        <taxon>Gunneridae</taxon>
        <taxon>Pentapetalae</taxon>
        <taxon>asterids</taxon>
        <taxon>lamiids</taxon>
        <taxon>Lamiales</taxon>
        <taxon>Orobanchaceae</taxon>
        <taxon>Buchnereae</taxon>
        <taxon>Striga</taxon>
    </lineage>
</organism>
<keyword evidence="1" id="KW-0472">Membrane</keyword>
<dbReference type="OrthoDB" id="2019675at2759"/>
<keyword evidence="1" id="KW-0812">Transmembrane</keyword>
<evidence type="ECO:0000313" key="4">
    <source>
        <dbReference type="Proteomes" id="UP001153555"/>
    </source>
</evidence>
<comment type="caution">
    <text evidence="3">The sequence shown here is derived from an EMBL/GenBank/DDBJ whole genome shotgun (WGS) entry which is preliminary data.</text>
</comment>
<dbReference type="EMBL" id="CACSLK010028053">
    <property type="protein sequence ID" value="CAA0834729.1"/>
    <property type="molecule type" value="Genomic_DNA"/>
</dbReference>
<evidence type="ECO:0000313" key="3">
    <source>
        <dbReference type="EMBL" id="CAA0834729.1"/>
    </source>
</evidence>
<keyword evidence="1" id="KW-1133">Transmembrane helix</keyword>
<reference evidence="3" key="1">
    <citation type="submission" date="2019-12" db="EMBL/GenBank/DDBJ databases">
        <authorList>
            <person name="Scholes J."/>
        </authorList>
    </citation>
    <scope>NUCLEOTIDE SEQUENCE</scope>
</reference>